<feature type="transmembrane region" description="Helical" evidence="6">
    <location>
        <begin position="56"/>
        <end position="75"/>
    </location>
</feature>
<dbReference type="PANTHER" id="PTHR30482:SF10">
    <property type="entry name" value="HIGH-AFFINITY BRANCHED-CHAIN AMINO ACID TRANSPORT PROTEIN BRAE"/>
    <property type="match status" value="1"/>
</dbReference>
<evidence type="ECO:0000256" key="4">
    <source>
        <dbReference type="ARBA" id="ARBA00022989"/>
    </source>
</evidence>
<evidence type="ECO:0000313" key="7">
    <source>
        <dbReference type="EMBL" id="GAI34498.1"/>
    </source>
</evidence>
<protein>
    <recommendedName>
        <fullName evidence="8">Branched-chain amino acid ABC transporter permease</fullName>
    </recommendedName>
</protein>
<dbReference type="InterPro" id="IPR001851">
    <property type="entry name" value="ABC_transp_permease"/>
</dbReference>
<reference evidence="7" key="1">
    <citation type="journal article" date="2014" name="Front. Microbiol.">
        <title>High frequency of phylogenetically diverse reductive dehalogenase-homologous genes in deep subseafloor sedimentary metagenomes.</title>
        <authorList>
            <person name="Kawai M."/>
            <person name="Futagami T."/>
            <person name="Toyoda A."/>
            <person name="Takaki Y."/>
            <person name="Nishi S."/>
            <person name="Hori S."/>
            <person name="Arai W."/>
            <person name="Tsubouchi T."/>
            <person name="Morono Y."/>
            <person name="Uchiyama I."/>
            <person name="Ito T."/>
            <person name="Fujiyama A."/>
            <person name="Inagaki F."/>
            <person name="Takami H."/>
        </authorList>
    </citation>
    <scope>NUCLEOTIDE SEQUENCE</scope>
    <source>
        <strain evidence="7">Expedition CK06-06</strain>
    </source>
</reference>
<dbReference type="GO" id="GO:0005886">
    <property type="term" value="C:plasma membrane"/>
    <property type="evidence" value="ECO:0007669"/>
    <property type="project" value="UniProtKB-SubCell"/>
</dbReference>
<proteinExistence type="predicted"/>
<evidence type="ECO:0000256" key="3">
    <source>
        <dbReference type="ARBA" id="ARBA00022692"/>
    </source>
</evidence>
<comment type="subcellular location">
    <subcellularLocation>
        <location evidence="1">Cell membrane</location>
        <topology evidence="1">Multi-pass membrane protein</topology>
    </subcellularLocation>
</comment>
<dbReference type="EMBL" id="BARV01032475">
    <property type="protein sequence ID" value="GAI34498.1"/>
    <property type="molecule type" value="Genomic_DNA"/>
</dbReference>
<comment type="caution">
    <text evidence="7">The sequence shown here is derived from an EMBL/GenBank/DDBJ whole genome shotgun (WGS) entry which is preliminary data.</text>
</comment>
<feature type="transmembrane region" description="Helical" evidence="6">
    <location>
        <begin position="178"/>
        <end position="202"/>
    </location>
</feature>
<accession>X1MTB7</accession>
<dbReference type="GO" id="GO:0015658">
    <property type="term" value="F:branched-chain amino acid transmembrane transporter activity"/>
    <property type="evidence" value="ECO:0007669"/>
    <property type="project" value="InterPro"/>
</dbReference>
<dbReference type="Pfam" id="PF02653">
    <property type="entry name" value="BPD_transp_2"/>
    <property type="match status" value="1"/>
</dbReference>
<evidence type="ECO:0000256" key="1">
    <source>
        <dbReference type="ARBA" id="ARBA00004651"/>
    </source>
</evidence>
<feature type="transmembrane region" description="Helical" evidence="6">
    <location>
        <begin position="155"/>
        <end position="172"/>
    </location>
</feature>
<evidence type="ECO:0000256" key="6">
    <source>
        <dbReference type="SAM" id="Phobius"/>
    </source>
</evidence>
<dbReference type="AlphaFoldDB" id="X1MTB7"/>
<name>X1MTB7_9ZZZZ</name>
<evidence type="ECO:0000256" key="5">
    <source>
        <dbReference type="ARBA" id="ARBA00023136"/>
    </source>
</evidence>
<keyword evidence="4 6" id="KW-1133">Transmembrane helix</keyword>
<evidence type="ECO:0000256" key="2">
    <source>
        <dbReference type="ARBA" id="ARBA00022475"/>
    </source>
</evidence>
<organism evidence="7">
    <name type="scientific">marine sediment metagenome</name>
    <dbReference type="NCBI Taxonomy" id="412755"/>
    <lineage>
        <taxon>unclassified sequences</taxon>
        <taxon>metagenomes</taxon>
        <taxon>ecological metagenomes</taxon>
    </lineage>
</organism>
<keyword evidence="5 6" id="KW-0472">Membrane</keyword>
<gene>
    <name evidence="7" type="ORF">S06H3_51196</name>
</gene>
<feature type="transmembrane region" description="Helical" evidence="6">
    <location>
        <begin position="12"/>
        <end position="36"/>
    </location>
</feature>
<dbReference type="CDD" id="cd06581">
    <property type="entry name" value="TM_PBP1_LivM_like"/>
    <property type="match status" value="1"/>
</dbReference>
<keyword evidence="2" id="KW-1003">Cell membrane</keyword>
<keyword evidence="3 6" id="KW-0812">Transmembrane</keyword>
<dbReference type="PANTHER" id="PTHR30482">
    <property type="entry name" value="HIGH-AFFINITY BRANCHED-CHAIN AMINO ACID TRANSPORT SYSTEM PERMEASE"/>
    <property type="match status" value="1"/>
</dbReference>
<evidence type="ECO:0008006" key="8">
    <source>
        <dbReference type="Google" id="ProtNLM"/>
    </source>
</evidence>
<dbReference type="InterPro" id="IPR043428">
    <property type="entry name" value="LivM-like"/>
</dbReference>
<feature type="transmembrane region" description="Helical" evidence="6">
    <location>
        <begin position="106"/>
        <end position="124"/>
    </location>
</feature>
<sequence>MIVGYPFSRLRALYFSMLSLFLGMGIVAMLGVLSKFTRGDAGLVGIPPLFALSKTPYYYFFLILTIASLLVLYGLEHSRIGTTWKTIAQSYLVASSVGINEARFRILALAIGCFFAGLAGAGYAHYNTVLTISNFGFLPSINLLIYMLLGGARSFAGPIIGTAVLVIVPEFIRGLQTYVPIIMGAIMLLVVFLMPNGVAGLLKQLGLWIRDFLRRRVSKNGKRFT</sequence>